<evidence type="ECO:0000256" key="7">
    <source>
        <dbReference type="HAMAP-Rule" id="MF_01595"/>
    </source>
</evidence>
<dbReference type="SUPFAM" id="SSF54791">
    <property type="entry name" value="Eukaryotic type KH-domain (KH-domain type I)"/>
    <property type="match status" value="1"/>
</dbReference>
<dbReference type="InterPro" id="IPR015847">
    <property type="entry name" value="ExoRNase_PH_dom2"/>
</dbReference>
<evidence type="ECO:0000256" key="8">
    <source>
        <dbReference type="SAM" id="MobiDB-lite"/>
    </source>
</evidence>
<feature type="binding site" evidence="7">
    <location>
        <position position="500"/>
    </location>
    <ligand>
        <name>Mg(2+)</name>
        <dbReference type="ChEBI" id="CHEBI:18420"/>
    </ligand>
</feature>
<comment type="subcellular location">
    <subcellularLocation>
        <location evidence="7">Cytoplasm</location>
    </subcellularLocation>
</comment>
<dbReference type="GO" id="GO:0006402">
    <property type="term" value="P:mRNA catabolic process"/>
    <property type="evidence" value="ECO:0007669"/>
    <property type="project" value="UniProtKB-UniRule"/>
</dbReference>
<keyword evidence="11" id="KW-1185">Reference proteome</keyword>
<dbReference type="Pfam" id="PF00013">
    <property type="entry name" value="KH_1"/>
    <property type="match status" value="1"/>
</dbReference>
<keyword evidence="6 7" id="KW-0694">RNA-binding</keyword>
<gene>
    <name evidence="7 10" type="primary">pnp</name>
    <name evidence="10" type="ORF">FUA23_11765</name>
</gene>
<dbReference type="InterPro" id="IPR027408">
    <property type="entry name" value="PNPase/RNase_PH_dom_sf"/>
</dbReference>
<dbReference type="Proteomes" id="UP000321907">
    <property type="component" value="Unassembled WGS sequence"/>
</dbReference>
<comment type="function">
    <text evidence="7">Involved in mRNA degradation. Catalyzes the phosphorolysis of single-stranded polyribonucleotides processively in the 3'- to 5'-direction.</text>
</comment>
<dbReference type="Pfam" id="PF01138">
    <property type="entry name" value="RNase_PH"/>
    <property type="match status" value="2"/>
</dbReference>
<dbReference type="Pfam" id="PF03725">
    <property type="entry name" value="RNase_PH_C"/>
    <property type="match status" value="2"/>
</dbReference>
<dbReference type="GO" id="GO:0005829">
    <property type="term" value="C:cytosol"/>
    <property type="evidence" value="ECO:0007669"/>
    <property type="project" value="TreeGrafter"/>
</dbReference>
<protein>
    <recommendedName>
        <fullName evidence="7">Polyribonucleotide nucleotidyltransferase</fullName>
        <ecNumber evidence="7">2.7.7.8</ecNumber>
    </recommendedName>
    <alternativeName>
        <fullName evidence="7">Polynucleotide phosphorylase</fullName>
        <shortName evidence="7">PNPase</shortName>
    </alternativeName>
</protein>
<dbReference type="NCBIfam" id="NF008805">
    <property type="entry name" value="PRK11824.1"/>
    <property type="match status" value="1"/>
</dbReference>
<dbReference type="PANTHER" id="PTHR11252:SF0">
    <property type="entry name" value="POLYRIBONUCLEOTIDE NUCLEOTIDYLTRANSFERASE 1, MITOCHONDRIAL"/>
    <property type="match status" value="1"/>
</dbReference>
<dbReference type="InterPro" id="IPR003029">
    <property type="entry name" value="S1_domain"/>
</dbReference>
<evidence type="ECO:0000313" key="10">
    <source>
        <dbReference type="EMBL" id="TXF89181.1"/>
    </source>
</evidence>
<evidence type="ECO:0000256" key="4">
    <source>
        <dbReference type="ARBA" id="ARBA00022695"/>
    </source>
</evidence>
<dbReference type="Pfam" id="PF00575">
    <property type="entry name" value="S1"/>
    <property type="match status" value="1"/>
</dbReference>
<dbReference type="SMART" id="SM00316">
    <property type="entry name" value="S1"/>
    <property type="match status" value="1"/>
</dbReference>
<dbReference type="NCBIfam" id="TIGR03591">
    <property type="entry name" value="polynuc_phos"/>
    <property type="match status" value="1"/>
</dbReference>
<dbReference type="SUPFAM" id="SSF46915">
    <property type="entry name" value="Polynucleotide phosphorylase/guanosine pentaphosphate synthase (PNPase/GPSI), domain 3"/>
    <property type="match status" value="1"/>
</dbReference>
<dbReference type="InterPro" id="IPR015848">
    <property type="entry name" value="PNPase_PH_RNA-bd_bac/org-type"/>
</dbReference>
<dbReference type="GO" id="GO:0006396">
    <property type="term" value="P:RNA processing"/>
    <property type="evidence" value="ECO:0007669"/>
    <property type="project" value="InterPro"/>
</dbReference>
<dbReference type="FunFam" id="3.30.1370.10:FF:000001">
    <property type="entry name" value="Polyribonucleotide nucleotidyltransferase"/>
    <property type="match status" value="1"/>
</dbReference>
<dbReference type="InterPro" id="IPR020568">
    <property type="entry name" value="Ribosomal_Su5_D2-typ_SF"/>
</dbReference>
<organism evidence="10 11">
    <name type="scientific">Neolewinella aurantiaca</name>
    <dbReference type="NCBI Taxonomy" id="2602767"/>
    <lineage>
        <taxon>Bacteria</taxon>
        <taxon>Pseudomonadati</taxon>
        <taxon>Bacteroidota</taxon>
        <taxon>Saprospiria</taxon>
        <taxon>Saprospirales</taxon>
        <taxon>Lewinellaceae</taxon>
        <taxon>Neolewinella</taxon>
    </lineage>
</organism>
<keyword evidence="3 7" id="KW-0808">Transferase</keyword>
<dbReference type="PANTHER" id="PTHR11252">
    <property type="entry name" value="POLYRIBONUCLEOTIDE NUCLEOTIDYLTRANSFERASE"/>
    <property type="match status" value="1"/>
</dbReference>
<dbReference type="AlphaFoldDB" id="A0A5C7FEI1"/>
<dbReference type="FunFam" id="2.40.50.140:FF:000189">
    <property type="entry name" value="Polyribonucleotide nucleotidyltransferase, putative"/>
    <property type="match status" value="1"/>
</dbReference>
<feature type="region of interest" description="Disordered" evidence="8">
    <location>
        <begin position="708"/>
        <end position="752"/>
    </location>
</feature>
<sequence>MGNKTPMTVNFALPNGRDVTIETGKLATQADGSVVVKCGKTMLFCSVVSSTSVREGQSFFPLSVDYQEKFAAAGRIPGNFFRRETRLNDYEILISRIVDRAIRPLFPKGYMFDTQVIINLISLDPEVMPDALAGLAASAALMVSNIPFAGPISECRVARIDGEYVVNPDRSALSEADLDLIVAADADNIMMVEGEGKEVDEKAIIEALKVGHEAIKVQCKAQLELRELVGDKAITRDVEIHEIPEDILTYVEGKVKEAVQGVARGALNKQQRKDAFKQVKADYKEAVLEEKGEEWYAENKEDLSAAYDKIQKKTIRDLMLNESLRLDGRKFDQVRDIWTEIDYLPAAHGSAIFNRGETQALTSLTLGTKTDKQMVDIAYENSFADFILHYNFPAYSVGETKPMRGPGRREVGHANLAQRSIRQVLPDEMTHTIRIVSDIMESNGSSSMATVCAGSMALMDGGVQLKRPVAGIAMGMVAEGGKIAILSDILGDEDALGDMDFKLTGTEKGITACQMDIKIDGLPYEQLEQALDQAREGRLHILGEMAKTISAPAEDLKPHAPRIVKLIIEKSYIGAVIGPGGKIIQELQEMTGTNINIDEIDGKGHISIASNDKAAIDDAVARIKKITFTPEVGGVYTGTVKTIMPYGVFVGFEGGKDGLLHVSEMSHTRIDNVEDAFSEGDEVTFKIVDIDERTGKLRLSRKAIMPRADGTIPTDEELEAERKAAKDRPRRDRGDRGDRRGGRDRRDRPRRD</sequence>
<evidence type="ECO:0000256" key="1">
    <source>
        <dbReference type="ARBA" id="ARBA00007404"/>
    </source>
</evidence>
<dbReference type="GO" id="GO:0003723">
    <property type="term" value="F:RNA binding"/>
    <property type="evidence" value="ECO:0007669"/>
    <property type="project" value="UniProtKB-UniRule"/>
</dbReference>
<dbReference type="EC" id="2.7.7.8" evidence="7"/>
<dbReference type="InterPro" id="IPR036612">
    <property type="entry name" value="KH_dom_type_1_sf"/>
</dbReference>
<comment type="caution">
    <text evidence="10">The sequence shown here is derived from an EMBL/GenBank/DDBJ whole genome shotgun (WGS) entry which is preliminary data.</text>
</comment>
<comment type="catalytic activity">
    <reaction evidence="7">
        <text>RNA(n+1) + phosphate = RNA(n) + a ribonucleoside 5'-diphosphate</text>
        <dbReference type="Rhea" id="RHEA:22096"/>
        <dbReference type="Rhea" id="RHEA-COMP:14527"/>
        <dbReference type="Rhea" id="RHEA-COMP:17342"/>
        <dbReference type="ChEBI" id="CHEBI:43474"/>
        <dbReference type="ChEBI" id="CHEBI:57930"/>
        <dbReference type="ChEBI" id="CHEBI:140395"/>
        <dbReference type="EC" id="2.7.7.8"/>
    </reaction>
</comment>
<name>A0A5C7FEI1_9BACT</name>
<keyword evidence="2 7" id="KW-0963">Cytoplasm</keyword>
<accession>A0A5C7FEI1</accession>
<dbReference type="SUPFAM" id="SSF55666">
    <property type="entry name" value="Ribonuclease PH domain 2-like"/>
    <property type="match status" value="2"/>
</dbReference>
<dbReference type="EMBL" id="VOXD01000016">
    <property type="protein sequence ID" value="TXF89181.1"/>
    <property type="molecule type" value="Genomic_DNA"/>
</dbReference>
<dbReference type="OrthoDB" id="9804305at2"/>
<dbReference type="FunFam" id="3.30.230.70:FF:000001">
    <property type="entry name" value="Polyribonucleotide nucleotidyltransferase"/>
    <property type="match status" value="1"/>
</dbReference>
<dbReference type="Gene3D" id="3.30.230.70">
    <property type="entry name" value="GHMP Kinase, N-terminal domain"/>
    <property type="match status" value="2"/>
</dbReference>
<dbReference type="HAMAP" id="MF_01595">
    <property type="entry name" value="PNPase"/>
    <property type="match status" value="1"/>
</dbReference>
<evidence type="ECO:0000259" key="9">
    <source>
        <dbReference type="PROSITE" id="PS50126"/>
    </source>
</evidence>
<dbReference type="InterPro" id="IPR012340">
    <property type="entry name" value="NA-bd_OB-fold"/>
</dbReference>
<dbReference type="InterPro" id="IPR001247">
    <property type="entry name" value="ExoRNase_PH_dom1"/>
</dbReference>
<keyword evidence="4 7" id="KW-0548">Nucleotidyltransferase</keyword>
<feature type="compositionally biased region" description="Basic and acidic residues" evidence="8">
    <location>
        <begin position="720"/>
        <end position="752"/>
    </location>
</feature>
<dbReference type="Gene3D" id="2.40.50.140">
    <property type="entry name" value="Nucleic acid-binding proteins"/>
    <property type="match status" value="1"/>
</dbReference>
<reference evidence="10 11" key="1">
    <citation type="submission" date="2019-08" db="EMBL/GenBank/DDBJ databases">
        <title>Lewinella sp. strain SSH13 Genome sequencing and assembly.</title>
        <authorList>
            <person name="Kim I."/>
        </authorList>
    </citation>
    <scope>NUCLEOTIDE SEQUENCE [LARGE SCALE GENOMIC DNA]</scope>
    <source>
        <strain evidence="10 11">SSH13</strain>
    </source>
</reference>
<dbReference type="CDD" id="cd11364">
    <property type="entry name" value="RNase_PH_PNPase_2"/>
    <property type="match status" value="1"/>
</dbReference>
<proteinExistence type="inferred from homology"/>
<feature type="binding site" evidence="7">
    <location>
        <position position="494"/>
    </location>
    <ligand>
        <name>Mg(2+)</name>
        <dbReference type="ChEBI" id="CHEBI:18420"/>
    </ligand>
</feature>
<feature type="domain" description="S1 motif" evidence="9">
    <location>
        <begin position="633"/>
        <end position="702"/>
    </location>
</feature>
<dbReference type="PROSITE" id="PS50126">
    <property type="entry name" value="S1"/>
    <property type="match status" value="1"/>
</dbReference>
<dbReference type="InterPro" id="IPR036345">
    <property type="entry name" value="ExoRNase_PH_dom2_sf"/>
</dbReference>
<dbReference type="Pfam" id="PF03726">
    <property type="entry name" value="PNPase"/>
    <property type="match status" value="1"/>
</dbReference>
<keyword evidence="5 7" id="KW-0460">Magnesium</keyword>
<dbReference type="InterPro" id="IPR012162">
    <property type="entry name" value="PNPase"/>
</dbReference>
<comment type="cofactor">
    <cofactor evidence="7">
        <name>Mg(2+)</name>
        <dbReference type="ChEBI" id="CHEBI:18420"/>
    </cofactor>
</comment>
<keyword evidence="7" id="KW-0479">Metal-binding</keyword>
<dbReference type="SUPFAM" id="SSF54211">
    <property type="entry name" value="Ribosomal protein S5 domain 2-like"/>
    <property type="match status" value="2"/>
</dbReference>
<evidence type="ECO:0000313" key="11">
    <source>
        <dbReference type="Proteomes" id="UP000321907"/>
    </source>
</evidence>
<evidence type="ECO:0000256" key="5">
    <source>
        <dbReference type="ARBA" id="ARBA00022842"/>
    </source>
</evidence>
<dbReference type="GO" id="GO:0000287">
    <property type="term" value="F:magnesium ion binding"/>
    <property type="evidence" value="ECO:0007669"/>
    <property type="project" value="UniProtKB-UniRule"/>
</dbReference>
<dbReference type="InterPro" id="IPR004088">
    <property type="entry name" value="KH_dom_type_1"/>
</dbReference>
<dbReference type="InterPro" id="IPR004087">
    <property type="entry name" value="KH_dom"/>
</dbReference>
<comment type="similarity">
    <text evidence="1 7">Belongs to the polyribonucleotide nucleotidyltransferase family.</text>
</comment>
<evidence type="ECO:0000256" key="2">
    <source>
        <dbReference type="ARBA" id="ARBA00022490"/>
    </source>
</evidence>
<dbReference type="SMART" id="SM00322">
    <property type="entry name" value="KH"/>
    <property type="match status" value="1"/>
</dbReference>
<evidence type="ECO:0000256" key="3">
    <source>
        <dbReference type="ARBA" id="ARBA00022679"/>
    </source>
</evidence>
<dbReference type="PIRSF" id="PIRSF005499">
    <property type="entry name" value="PNPase"/>
    <property type="match status" value="1"/>
</dbReference>
<dbReference type="PROSITE" id="PS50084">
    <property type="entry name" value="KH_TYPE_1"/>
    <property type="match status" value="1"/>
</dbReference>
<dbReference type="Gene3D" id="3.30.1370.10">
    <property type="entry name" value="K Homology domain, type 1"/>
    <property type="match status" value="1"/>
</dbReference>
<evidence type="ECO:0000256" key="6">
    <source>
        <dbReference type="ARBA" id="ARBA00022884"/>
    </source>
</evidence>
<dbReference type="GO" id="GO:0004654">
    <property type="term" value="F:polyribonucleotide nucleotidyltransferase activity"/>
    <property type="evidence" value="ECO:0007669"/>
    <property type="project" value="UniProtKB-UniRule"/>
</dbReference>
<dbReference type="InterPro" id="IPR036456">
    <property type="entry name" value="PNPase_PH_RNA-bd_sf"/>
</dbReference>
<dbReference type="RefSeq" id="WP_147930943.1">
    <property type="nucleotide sequence ID" value="NZ_VOXD01000016.1"/>
</dbReference>
<dbReference type="CDD" id="cd02393">
    <property type="entry name" value="KH-I_PNPase"/>
    <property type="match status" value="1"/>
</dbReference>
<dbReference type="GO" id="GO:0000175">
    <property type="term" value="F:3'-5'-RNA exonuclease activity"/>
    <property type="evidence" value="ECO:0007669"/>
    <property type="project" value="TreeGrafter"/>
</dbReference>
<dbReference type="SUPFAM" id="SSF50249">
    <property type="entry name" value="Nucleic acid-binding proteins"/>
    <property type="match status" value="1"/>
</dbReference>